<dbReference type="EMBL" id="BKCP01009403">
    <property type="protein sequence ID" value="GER50737.1"/>
    <property type="molecule type" value="Genomic_DNA"/>
</dbReference>
<dbReference type="OrthoDB" id="773121at2759"/>
<dbReference type="CDD" id="cd00018">
    <property type="entry name" value="AP2"/>
    <property type="match status" value="1"/>
</dbReference>
<keyword evidence="4" id="KW-0804">Transcription</keyword>
<keyword evidence="8" id="KW-1185">Reference proteome</keyword>
<evidence type="ECO:0000256" key="4">
    <source>
        <dbReference type="ARBA" id="ARBA00023163"/>
    </source>
</evidence>
<dbReference type="PANTHER" id="PTHR31194:SF90">
    <property type="entry name" value="ETHYLENE-RESPONSIVE TRANSCRIPTION FACTOR RAP2-11"/>
    <property type="match status" value="1"/>
</dbReference>
<feature type="domain" description="AP2/ERF" evidence="6">
    <location>
        <begin position="1"/>
        <end position="35"/>
    </location>
</feature>
<keyword evidence="3" id="KW-0238">DNA-binding</keyword>
<dbReference type="PANTHER" id="PTHR31194">
    <property type="entry name" value="SHN SHINE , DNA BINDING / TRANSCRIPTION FACTOR"/>
    <property type="match status" value="1"/>
</dbReference>
<dbReference type="GO" id="GO:0003677">
    <property type="term" value="F:DNA binding"/>
    <property type="evidence" value="ECO:0007669"/>
    <property type="project" value="UniProtKB-KW"/>
</dbReference>
<dbReference type="PROSITE" id="PS51032">
    <property type="entry name" value="AP2_ERF"/>
    <property type="match status" value="1"/>
</dbReference>
<dbReference type="Proteomes" id="UP000325081">
    <property type="component" value="Unassembled WGS sequence"/>
</dbReference>
<sequence length="158" mass="18134">MWLGTFDKAEEAAMAYDEASFLLRGSNTNFPNNIPCNPALSLKIRNLLDQKRGMPNEAHPPSLDPLATQTFENNPMCSTQINPCDHTPAYNMDFDKSDGFYVPVNDTRQDFERLKLERQRSKCVYPMNGTTEEKWLDISYDNDLFWDVPTLCQNFGPI</sequence>
<organism evidence="7 8">
    <name type="scientific">Striga asiatica</name>
    <name type="common">Asiatic witchweed</name>
    <name type="synonym">Buchnera asiatica</name>
    <dbReference type="NCBI Taxonomy" id="4170"/>
    <lineage>
        <taxon>Eukaryota</taxon>
        <taxon>Viridiplantae</taxon>
        <taxon>Streptophyta</taxon>
        <taxon>Embryophyta</taxon>
        <taxon>Tracheophyta</taxon>
        <taxon>Spermatophyta</taxon>
        <taxon>Magnoliopsida</taxon>
        <taxon>eudicotyledons</taxon>
        <taxon>Gunneridae</taxon>
        <taxon>Pentapetalae</taxon>
        <taxon>asterids</taxon>
        <taxon>lamiids</taxon>
        <taxon>Lamiales</taxon>
        <taxon>Orobanchaceae</taxon>
        <taxon>Buchnereae</taxon>
        <taxon>Striga</taxon>
    </lineage>
</organism>
<evidence type="ECO:0000256" key="1">
    <source>
        <dbReference type="ARBA" id="ARBA00004123"/>
    </source>
</evidence>
<keyword evidence="5" id="KW-0539">Nucleus</keyword>
<dbReference type="InterPro" id="IPR050913">
    <property type="entry name" value="AP2/ERF_ERF"/>
</dbReference>
<evidence type="ECO:0000256" key="2">
    <source>
        <dbReference type="ARBA" id="ARBA00023015"/>
    </source>
</evidence>
<protein>
    <submittedName>
        <fullName evidence="7">Ethylene-responsive transcription factor</fullName>
    </submittedName>
</protein>
<dbReference type="SMART" id="SM00380">
    <property type="entry name" value="AP2"/>
    <property type="match status" value="1"/>
</dbReference>
<evidence type="ECO:0000256" key="3">
    <source>
        <dbReference type="ARBA" id="ARBA00023125"/>
    </source>
</evidence>
<dbReference type="SUPFAM" id="SSF54171">
    <property type="entry name" value="DNA-binding domain"/>
    <property type="match status" value="1"/>
</dbReference>
<evidence type="ECO:0000313" key="8">
    <source>
        <dbReference type="Proteomes" id="UP000325081"/>
    </source>
</evidence>
<reference evidence="8" key="1">
    <citation type="journal article" date="2019" name="Curr. Biol.">
        <title>Genome Sequence of Striga asiatica Provides Insight into the Evolution of Plant Parasitism.</title>
        <authorList>
            <person name="Yoshida S."/>
            <person name="Kim S."/>
            <person name="Wafula E.K."/>
            <person name="Tanskanen J."/>
            <person name="Kim Y.M."/>
            <person name="Honaas L."/>
            <person name="Yang Z."/>
            <person name="Spallek T."/>
            <person name="Conn C.E."/>
            <person name="Ichihashi Y."/>
            <person name="Cheong K."/>
            <person name="Cui S."/>
            <person name="Der J.P."/>
            <person name="Gundlach H."/>
            <person name="Jiao Y."/>
            <person name="Hori C."/>
            <person name="Ishida J.K."/>
            <person name="Kasahara H."/>
            <person name="Kiba T."/>
            <person name="Kim M.S."/>
            <person name="Koo N."/>
            <person name="Laohavisit A."/>
            <person name="Lee Y.H."/>
            <person name="Lumba S."/>
            <person name="McCourt P."/>
            <person name="Mortimer J.C."/>
            <person name="Mutuku J.M."/>
            <person name="Nomura T."/>
            <person name="Sasaki-Sekimoto Y."/>
            <person name="Seto Y."/>
            <person name="Wang Y."/>
            <person name="Wakatake T."/>
            <person name="Sakakibara H."/>
            <person name="Demura T."/>
            <person name="Yamaguchi S."/>
            <person name="Yoneyama K."/>
            <person name="Manabe R.I."/>
            <person name="Nelson D.C."/>
            <person name="Schulman A.H."/>
            <person name="Timko M.P."/>
            <person name="dePamphilis C.W."/>
            <person name="Choi D."/>
            <person name="Shirasu K."/>
        </authorList>
    </citation>
    <scope>NUCLEOTIDE SEQUENCE [LARGE SCALE GENOMIC DNA]</scope>
    <source>
        <strain evidence="8">cv. UVA1</strain>
    </source>
</reference>
<evidence type="ECO:0000313" key="7">
    <source>
        <dbReference type="EMBL" id="GER50737.1"/>
    </source>
</evidence>
<dbReference type="InterPro" id="IPR001471">
    <property type="entry name" value="AP2/ERF_dom"/>
</dbReference>
<evidence type="ECO:0000256" key="5">
    <source>
        <dbReference type="ARBA" id="ARBA00023242"/>
    </source>
</evidence>
<keyword evidence="2" id="KW-0805">Transcription regulation</keyword>
<comment type="caution">
    <text evidence="7">The sequence shown here is derived from an EMBL/GenBank/DDBJ whole genome shotgun (WGS) entry which is preliminary data.</text>
</comment>
<evidence type="ECO:0000259" key="6">
    <source>
        <dbReference type="PROSITE" id="PS51032"/>
    </source>
</evidence>
<proteinExistence type="predicted"/>
<name>A0A5A7R1Y2_STRAF</name>
<dbReference type="InterPro" id="IPR016177">
    <property type="entry name" value="DNA-bd_dom_sf"/>
</dbReference>
<comment type="subcellular location">
    <subcellularLocation>
        <location evidence="1">Nucleus</location>
    </subcellularLocation>
</comment>
<gene>
    <name evidence="7" type="ORF">STAS_28054</name>
</gene>
<dbReference type="AlphaFoldDB" id="A0A5A7R1Y2"/>
<dbReference type="GO" id="GO:0003700">
    <property type="term" value="F:DNA-binding transcription factor activity"/>
    <property type="evidence" value="ECO:0007669"/>
    <property type="project" value="InterPro"/>
</dbReference>
<accession>A0A5A7R1Y2</accession>
<dbReference type="InterPro" id="IPR036955">
    <property type="entry name" value="AP2/ERF_dom_sf"/>
</dbReference>
<dbReference type="GO" id="GO:0005634">
    <property type="term" value="C:nucleus"/>
    <property type="evidence" value="ECO:0007669"/>
    <property type="project" value="UniProtKB-SubCell"/>
</dbReference>
<dbReference type="Gene3D" id="3.30.730.10">
    <property type="entry name" value="AP2/ERF domain"/>
    <property type="match status" value="1"/>
</dbReference>